<gene>
    <name evidence="3" type="primary">hmuT</name>
    <name evidence="3" type="ORF">GCM10010995_13950</name>
</gene>
<evidence type="ECO:0000256" key="1">
    <source>
        <dbReference type="SAM" id="SignalP"/>
    </source>
</evidence>
<dbReference type="InterPro" id="IPR002491">
    <property type="entry name" value="ABC_transptr_periplasmic_BD"/>
</dbReference>
<dbReference type="OrthoDB" id="9797736at2"/>
<comment type="caution">
    <text evidence="3">The sequence shown here is derived from an EMBL/GenBank/DDBJ whole genome shotgun (WGS) entry which is preliminary data.</text>
</comment>
<name>A0A8J2Z4H0_9GAMM</name>
<reference evidence="3" key="2">
    <citation type="submission" date="2020-09" db="EMBL/GenBank/DDBJ databases">
        <authorList>
            <person name="Sun Q."/>
            <person name="Zhou Y."/>
        </authorList>
    </citation>
    <scope>NUCLEOTIDE SEQUENCE</scope>
    <source>
        <strain evidence="3">CGMCC 1.15758</strain>
    </source>
</reference>
<evidence type="ECO:0000313" key="3">
    <source>
        <dbReference type="EMBL" id="GGF97948.1"/>
    </source>
</evidence>
<sequence>MRKIIMFIMSVVLLVGSMRLALAQTVVTLGPSASSIVSALGVDITASDTESVKLLEKAENKQSKHNKQVKDVGYMRALTIESLLSVKPNIVIADASISPLSVLTRLQAFDVQTTLLTEVKSLSDVEKNIKEIANKLGKQKEGQQLITTLQAQTKQVNKIVNAYAKEGKGKPKQVLMLLQISANGAYMLGKDTQSDRWLQLIKAHNILSFSGMRPVSKEGLMSLKPQVIVIAQASANMVKPYPQVLDYLHEKYHTKIVTIDASRIDNFGAEFGQTELLLAQKVYL</sequence>
<dbReference type="PANTHER" id="PTHR30535:SF4">
    <property type="entry name" value="HEMIN-BINDING PERIPLASMIC PROTEIN HMUT"/>
    <property type="match status" value="1"/>
</dbReference>
<feature type="domain" description="Fe/B12 periplasmic-binding" evidence="2">
    <location>
        <begin position="25"/>
        <end position="284"/>
    </location>
</feature>
<reference evidence="3" key="1">
    <citation type="journal article" date="2014" name="Int. J. Syst. Evol. Microbiol.">
        <title>Complete genome sequence of Corynebacterium casei LMG S-19264T (=DSM 44701T), isolated from a smear-ripened cheese.</title>
        <authorList>
            <consortium name="US DOE Joint Genome Institute (JGI-PGF)"/>
            <person name="Walter F."/>
            <person name="Albersmeier A."/>
            <person name="Kalinowski J."/>
            <person name="Ruckert C."/>
        </authorList>
    </citation>
    <scope>NUCLEOTIDE SEQUENCE</scope>
    <source>
        <strain evidence="3">CGMCC 1.15758</strain>
    </source>
</reference>
<dbReference type="AlphaFoldDB" id="A0A8J2Z4H0"/>
<dbReference type="RefSeq" id="WP_150468941.1">
    <property type="nucleotide sequence ID" value="NZ_BMJS01000013.1"/>
</dbReference>
<keyword evidence="4" id="KW-1185">Reference proteome</keyword>
<accession>A0A8J2Z4H0</accession>
<dbReference type="PANTHER" id="PTHR30535">
    <property type="entry name" value="VITAMIN B12-BINDING PROTEIN"/>
    <property type="match status" value="1"/>
</dbReference>
<feature type="signal peptide" evidence="1">
    <location>
        <begin position="1"/>
        <end position="23"/>
    </location>
</feature>
<dbReference type="PROSITE" id="PS50983">
    <property type="entry name" value="FE_B12_PBP"/>
    <property type="match status" value="1"/>
</dbReference>
<dbReference type="InterPro" id="IPR050902">
    <property type="entry name" value="ABC_Transporter_SBP"/>
</dbReference>
<feature type="chain" id="PRO_5035253586" evidence="1">
    <location>
        <begin position="24"/>
        <end position="284"/>
    </location>
</feature>
<dbReference type="Proteomes" id="UP000636949">
    <property type="component" value="Unassembled WGS sequence"/>
</dbReference>
<dbReference type="EMBL" id="BMJS01000013">
    <property type="protein sequence ID" value="GGF97948.1"/>
    <property type="molecule type" value="Genomic_DNA"/>
</dbReference>
<dbReference type="SUPFAM" id="SSF53807">
    <property type="entry name" value="Helical backbone' metal receptor"/>
    <property type="match status" value="1"/>
</dbReference>
<evidence type="ECO:0000313" key="4">
    <source>
        <dbReference type="Proteomes" id="UP000636949"/>
    </source>
</evidence>
<keyword evidence="1" id="KW-0732">Signal</keyword>
<dbReference type="Pfam" id="PF01497">
    <property type="entry name" value="Peripla_BP_2"/>
    <property type="match status" value="1"/>
</dbReference>
<evidence type="ECO:0000259" key="2">
    <source>
        <dbReference type="PROSITE" id="PS50983"/>
    </source>
</evidence>
<organism evidence="3 4">
    <name type="scientific">Cysteiniphilum litorale</name>
    <dbReference type="NCBI Taxonomy" id="2056700"/>
    <lineage>
        <taxon>Bacteria</taxon>
        <taxon>Pseudomonadati</taxon>
        <taxon>Pseudomonadota</taxon>
        <taxon>Gammaproteobacteria</taxon>
        <taxon>Thiotrichales</taxon>
        <taxon>Fastidiosibacteraceae</taxon>
        <taxon>Cysteiniphilum</taxon>
    </lineage>
</organism>
<dbReference type="Gene3D" id="3.40.50.1980">
    <property type="entry name" value="Nitrogenase molybdenum iron protein domain"/>
    <property type="match status" value="2"/>
</dbReference>
<proteinExistence type="predicted"/>
<protein>
    <submittedName>
        <fullName evidence="3">Hemin-binding periplasmic protein HmuT</fullName>
    </submittedName>
</protein>